<dbReference type="STRING" id="1122159.SAMN02745246_01627"/>
<dbReference type="Pfam" id="PF03235">
    <property type="entry name" value="GmrSD_N"/>
    <property type="match status" value="1"/>
</dbReference>
<protein>
    <recommendedName>
        <fullName evidence="2">GmrSD restriction endonucleases N-terminal domain-containing protein</fullName>
    </recommendedName>
</protein>
<feature type="coiled-coil region" evidence="1">
    <location>
        <begin position="14"/>
        <end position="41"/>
    </location>
</feature>
<organism evidence="3 4">
    <name type="scientific">Leeuwenhoekiella marinoflava</name>
    <dbReference type="NCBI Taxonomy" id="988"/>
    <lineage>
        <taxon>Bacteria</taxon>
        <taxon>Pseudomonadati</taxon>
        <taxon>Bacteroidota</taxon>
        <taxon>Flavobacteriia</taxon>
        <taxon>Flavobacteriales</taxon>
        <taxon>Flavobacteriaceae</taxon>
        <taxon>Leeuwenhoekiella</taxon>
    </lineage>
</organism>
<proteinExistence type="predicted"/>
<dbReference type="PANTHER" id="PTHR39639">
    <property type="entry name" value="CHROMOSOME 16, WHOLE GENOME SHOTGUN SEQUENCE"/>
    <property type="match status" value="1"/>
</dbReference>
<accession>A0A4Q0PMI6</accession>
<evidence type="ECO:0000259" key="2">
    <source>
        <dbReference type="Pfam" id="PF03235"/>
    </source>
</evidence>
<dbReference type="PANTHER" id="PTHR39639:SF1">
    <property type="entry name" value="DUF262 DOMAIN-CONTAINING PROTEIN"/>
    <property type="match status" value="1"/>
</dbReference>
<dbReference type="InterPro" id="IPR004919">
    <property type="entry name" value="GmrSD_N"/>
</dbReference>
<comment type="caution">
    <text evidence="3">The sequence shown here is derived from an EMBL/GenBank/DDBJ whole genome shotgun (WGS) entry which is preliminary data.</text>
</comment>
<sequence length="389" mass="45502">MYIFSVDITSWVQAKKNRKQMTKQENLLQEIESKKTEFKTESYPMSIGELINLHKNGELIINPDFQRYFRWSNTQKSRLIESILLGIPIPSIFLFQREDGIWEVVDGLQRISTLLQFMSELPEVEDVPKKGRLVLEGTKYLPHLEGMVWEKEKDEDLELPNPLKLFIKRSKLNLSIILSDSGTNAKFDVFQRLNTGGSFASDQEVRNSVMIMIKKDTFTWFKELANDENFANTISLSDRLYDEQYPLELVLRFISLTKYEYTTKKELSDFFDEITEKILQDDDFDYENAKIDFENVFSTINQVLGDDAFKRYDGTKFKGKFLESAFEAVTIGLAENIEQYDFPDDNNLLLNKVKELHSNETFIRYTGSGSNARTRIPKIIPFTKEFFRK</sequence>
<gene>
    <name evidence="3" type="ORF">DSL99_1555</name>
</gene>
<evidence type="ECO:0000256" key="1">
    <source>
        <dbReference type="SAM" id="Coils"/>
    </source>
</evidence>
<feature type="domain" description="GmrSD restriction endonucleases N-terminal" evidence="2">
    <location>
        <begin position="47"/>
        <end position="209"/>
    </location>
</feature>
<dbReference type="AlphaFoldDB" id="A0A4Q0PMI6"/>
<evidence type="ECO:0000313" key="4">
    <source>
        <dbReference type="Proteomes" id="UP000290608"/>
    </source>
</evidence>
<keyword evidence="1" id="KW-0175">Coiled coil</keyword>
<dbReference type="EMBL" id="QOVL01000006">
    <property type="protein sequence ID" value="RXG31736.1"/>
    <property type="molecule type" value="Genomic_DNA"/>
</dbReference>
<reference evidence="3 4" key="1">
    <citation type="submission" date="2018-07" db="EMBL/GenBank/DDBJ databases">
        <title>Leeuwenhoekiella genomics.</title>
        <authorList>
            <person name="Tahon G."/>
            <person name="Willems A."/>
        </authorList>
    </citation>
    <scope>NUCLEOTIDE SEQUENCE [LARGE SCALE GENOMIC DNA]</scope>
    <source>
        <strain evidence="3 4">LMG 1345</strain>
    </source>
</reference>
<evidence type="ECO:0000313" key="3">
    <source>
        <dbReference type="EMBL" id="RXG31736.1"/>
    </source>
</evidence>
<name>A0A4Q0PMI6_9FLAO</name>
<dbReference type="Proteomes" id="UP000290608">
    <property type="component" value="Unassembled WGS sequence"/>
</dbReference>